<evidence type="ECO:0000259" key="2">
    <source>
        <dbReference type="Pfam" id="PF00892"/>
    </source>
</evidence>
<accession>A0A1S7RGR3</accession>
<dbReference type="GO" id="GO:0016020">
    <property type="term" value="C:membrane"/>
    <property type="evidence" value="ECO:0007669"/>
    <property type="project" value="InterPro"/>
</dbReference>
<dbReference type="Pfam" id="PF00892">
    <property type="entry name" value="EamA"/>
    <property type="match status" value="2"/>
</dbReference>
<dbReference type="EMBL" id="FBWK01000049">
    <property type="protein sequence ID" value="CUX52268.1"/>
    <property type="molecule type" value="Genomic_DNA"/>
</dbReference>
<evidence type="ECO:0000313" key="3">
    <source>
        <dbReference type="EMBL" id="CUX52268.1"/>
    </source>
</evidence>
<dbReference type="InterPro" id="IPR037185">
    <property type="entry name" value="EmrE-like"/>
</dbReference>
<dbReference type="Proteomes" id="UP000191988">
    <property type="component" value="Unassembled WGS sequence"/>
</dbReference>
<feature type="domain" description="EamA" evidence="2">
    <location>
        <begin position="174"/>
        <end position="301"/>
    </location>
</feature>
<dbReference type="STRING" id="1183432.AGR3A_Lc130440"/>
<dbReference type="SUPFAM" id="SSF103481">
    <property type="entry name" value="Multidrug resistance efflux transporter EmrE"/>
    <property type="match status" value="2"/>
</dbReference>
<feature type="transmembrane region" description="Helical" evidence="1">
    <location>
        <begin position="175"/>
        <end position="193"/>
    </location>
</feature>
<feature type="transmembrane region" description="Helical" evidence="1">
    <location>
        <begin position="59"/>
        <end position="78"/>
    </location>
</feature>
<keyword evidence="1" id="KW-0472">Membrane</keyword>
<feature type="transmembrane region" description="Helical" evidence="1">
    <location>
        <begin position="263"/>
        <end position="280"/>
    </location>
</feature>
<dbReference type="InterPro" id="IPR000620">
    <property type="entry name" value="EamA_dom"/>
</dbReference>
<feature type="domain" description="EamA" evidence="2">
    <location>
        <begin position="29"/>
        <end position="163"/>
    </location>
</feature>
<keyword evidence="1" id="KW-1133">Transmembrane helix</keyword>
<dbReference type="PANTHER" id="PTHR22911">
    <property type="entry name" value="ACYL-MALONYL CONDENSING ENZYME-RELATED"/>
    <property type="match status" value="1"/>
</dbReference>
<feature type="transmembrane region" description="Helical" evidence="1">
    <location>
        <begin position="99"/>
        <end position="118"/>
    </location>
</feature>
<gene>
    <name evidence="3" type="ORF">AGR3A_Lc130440</name>
</gene>
<sequence length="317" mass="34009">MAATHLIHAESSFAGKQPDSDFFMPSPKTGFLYALVAFTIFAAQDGISKHLGSAYPPVFIAMLRYWAFAVFVLLMAARSSGGIRGAVMANRPWLQIGRGVLLAVQIVFSIFSFAIVGLAHSHSIIASAPLIVAALSVPLLGEKVGWRRWCAIFVGFIGVLVILKPDGEGFDNSLIITFIAAFMLALYGVLTRLGSRSDTAMTSFFYTGVAGAAALTLVGPFYWVSLEPYDWGWMLALCITGMSGHYCLIKAFELADAASVQPFSYYQLVLVSIIGVTIYGEIVTSNMVLGAAIVIAAGLFTIWREHVVGRKRSGGAG</sequence>
<feature type="transmembrane region" description="Helical" evidence="1">
    <location>
        <begin position="146"/>
        <end position="163"/>
    </location>
</feature>
<feature type="transmembrane region" description="Helical" evidence="1">
    <location>
        <begin position="205"/>
        <end position="225"/>
    </location>
</feature>
<protein>
    <submittedName>
        <fullName evidence="3">S-adenosylmethionine uptake transporter</fullName>
    </submittedName>
</protein>
<evidence type="ECO:0000313" key="4">
    <source>
        <dbReference type="Proteomes" id="UP000191988"/>
    </source>
</evidence>
<feature type="transmembrane region" description="Helical" evidence="1">
    <location>
        <begin position="124"/>
        <end position="141"/>
    </location>
</feature>
<evidence type="ECO:0000256" key="1">
    <source>
        <dbReference type="SAM" id="Phobius"/>
    </source>
</evidence>
<name>A0A1S7RGR3_9HYPH</name>
<dbReference type="PANTHER" id="PTHR22911:SF103">
    <property type="entry name" value="BLR2811 PROTEIN"/>
    <property type="match status" value="1"/>
</dbReference>
<organism evidence="3 4">
    <name type="scientific">Agrobacterium tomkonis CFBP 6623</name>
    <dbReference type="NCBI Taxonomy" id="1183432"/>
    <lineage>
        <taxon>Bacteria</taxon>
        <taxon>Pseudomonadati</taxon>
        <taxon>Pseudomonadota</taxon>
        <taxon>Alphaproteobacteria</taxon>
        <taxon>Hyphomicrobiales</taxon>
        <taxon>Rhizobiaceae</taxon>
        <taxon>Rhizobium/Agrobacterium group</taxon>
        <taxon>Agrobacterium</taxon>
        <taxon>Agrobacterium tumefaciens complex</taxon>
    </lineage>
</organism>
<feature type="transmembrane region" description="Helical" evidence="1">
    <location>
        <begin position="30"/>
        <end position="47"/>
    </location>
</feature>
<dbReference type="AlphaFoldDB" id="A0A1S7RGR3"/>
<keyword evidence="4" id="KW-1185">Reference proteome</keyword>
<proteinExistence type="predicted"/>
<feature type="transmembrane region" description="Helical" evidence="1">
    <location>
        <begin position="286"/>
        <end position="303"/>
    </location>
</feature>
<feature type="transmembrane region" description="Helical" evidence="1">
    <location>
        <begin position="231"/>
        <end position="251"/>
    </location>
</feature>
<keyword evidence="1" id="KW-0812">Transmembrane</keyword>
<reference evidence="4" key="1">
    <citation type="submission" date="2016-01" db="EMBL/GenBank/DDBJ databases">
        <authorList>
            <person name="Regsiter A."/>
            <person name="william w."/>
        </authorList>
    </citation>
    <scope>NUCLEOTIDE SEQUENCE [LARGE SCALE GENOMIC DNA]</scope>
    <source>
        <strain evidence="4">CFBP 6623</strain>
    </source>
</reference>